<dbReference type="PANTHER" id="PTHR31313">
    <property type="entry name" value="TY1 ENHANCER ACTIVATOR"/>
    <property type="match status" value="1"/>
</dbReference>
<evidence type="ECO:0000256" key="2">
    <source>
        <dbReference type="ARBA" id="ARBA00022723"/>
    </source>
</evidence>
<evidence type="ECO:0000256" key="6">
    <source>
        <dbReference type="ARBA" id="ARBA00023163"/>
    </source>
</evidence>
<dbReference type="InterPro" id="IPR001138">
    <property type="entry name" value="Zn2Cys6_DnaBD"/>
</dbReference>
<dbReference type="InParanoid" id="A0A0D2AHP1"/>
<keyword evidence="5" id="KW-0238">DNA-binding</keyword>
<keyword evidence="7" id="KW-0539">Nucleus</keyword>
<name>A0A0D2AHP1_9PEZI</name>
<evidence type="ECO:0000256" key="1">
    <source>
        <dbReference type="ARBA" id="ARBA00004123"/>
    </source>
</evidence>
<dbReference type="GO" id="GO:0003677">
    <property type="term" value="F:DNA binding"/>
    <property type="evidence" value="ECO:0007669"/>
    <property type="project" value="UniProtKB-KW"/>
</dbReference>
<dbReference type="GO" id="GO:0006351">
    <property type="term" value="P:DNA-templated transcription"/>
    <property type="evidence" value="ECO:0007669"/>
    <property type="project" value="InterPro"/>
</dbReference>
<organism evidence="10 11">
    <name type="scientific">Verruconis gallopava</name>
    <dbReference type="NCBI Taxonomy" id="253628"/>
    <lineage>
        <taxon>Eukaryota</taxon>
        <taxon>Fungi</taxon>
        <taxon>Dikarya</taxon>
        <taxon>Ascomycota</taxon>
        <taxon>Pezizomycotina</taxon>
        <taxon>Dothideomycetes</taxon>
        <taxon>Pleosporomycetidae</taxon>
        <taxon>Venturiales</taxon>
        <taxon>Sympoventuriaceae</taxon>
        <taxon>Verruconis</taxon>
    </lineage>
</organism>
<keyword evidence="11" id="KW-1185">Reference proteome</keyword>
<dbReference type="Gene3D" id="4.10.240.10">
    <property type="entry name" value="Zn(2)-C6 fungal-type DNA-binding domain"/>
    <property type="match status" value="1"/>
</dbReference>
<feature type="domain" description="Zn(2)-C6 fungal-type" evidence="9">
    <location>
        <begin position="20"/>
        <end position="50"/>
    </location>
</feature>
<dbReference type="VEuPathDB" id="FungiDB:PV09_03237"/>
<dbReference type="CDD" id="cd00067">
    <property type="entry name" value="GAL4"/>
    <property type="match status" value="1"/>
</dbReference>
<dbReference type="Pfam" id="PF00172">
    <property type="entry name" value="Zn_clus"/>
    <property type="match status" value="1"/>
</dbReference>
<dbReference type="AlphaFoldDB" id="A0A0D2AHP1"/>
<dbReference type="PROSITE" id="PS50048">
    <property type="entry name" value="ZN2_CY6_FUNGAL_2"/>
    <property type="match status" value="1"/>
</dbReference>
<dbReference type="CDD" id="cd12148">
    <property type="entry name" value="fungal_TF_MHR"/>
    <property type="match status" value="1"/>
</dbReference>
<dbReference type="EMBL" id="KN847536">
    <property type="protein sequence ID" value="KIW06065.1"/>
    <property type="molecule type" value="Genomic_DNA"/>
</dbReference>
<protein>
    <recommendedName>
        <fullName evidence="9">Zn(2)-C6 fungal-type domain-containing protein</fullName>
    </recommendedName>
</protein>
<evidence type="ECO:0000256" key="3">
    <source>
        <dbReference type="ARBA" id="ARBA00022833"/>
    </source>
</evidence>
<reference evidence="10 11" key="1">
    <citation type="submission" date="2015-01" db="EMBL/GenBank/DDBJ databases">
        <title>The Genome Sequence of Ochroconis gallopava CBS43764.</title>
        <authorList>
            <consortium name="The Broad Institute Genomics Platform"/>
            <person name="Cuomo C."/>
            <person name="de Hoog S."/>
            <person name="Gorbushina A."/>
            <person name="Stielow B."/>
            <person name="Teixiera M."/>
            <person name="Abouelleil A."/>
            <person name="Chapman S.B."/>
            <person name="Priest M."/>
            <person name="Young S.K."/>
            <person name="Wortman J."/>
            <person name="Nusbaum C."/>
            <person name="Birren B."/>
        </authorList>
    </citation>
    <scope>NUCLEOTIDE SEQUENCE [LARGE SCALE GENOMIC DNA]</scope>
    <source>
        <strain evidence="10 11">CBS 43764</strain>
    </source>
</reference>
<dbReference type="SMART" id="SM00066">
    <property type="entry name" value="GAL4"/>
    <property type="match status" value="1"/>
</dbReference>
<keyword evidence="6" id="KW-0804">Transcription</keyword>
<evidence type="ECO:0000256" key="7">
    <source>
        <dbReference type="ARBA" id="ARBA00023242"/>
    </source>
</evidence>
<dbReference type="RefSeq" id="XP_016215934.1">
    <property type="nucleotide sequence ID" value="XM_016356411.1"/>
</dbReference>
<evidence type="ECO:0000256" key="5">
    <source>
        <dbReference type="ARBA" id="ARBA00023125"/>
    </source>
</evidence>
<feature type="compositionally biased region" description="Low complexity" evidence="8">
    <location>
        <begin position="76"/>
        <end position="92"/>
    </location>
</feature>
<dbReference type="STRING" id="253628.A0A0D2AHP1"/>
<keyword evidence="3" id="KW-0862">Zinc</keyword>
<sequence>MERSPEGASSKKPPRRYAFACSNCRKKKIRCDGAQPECTSCARAEEVCQYPKKRMEAQLAQAQKRIQELESELLEARSSSPYGSQPASSPGALYSDSEQDYSLYSQVGFDDKGSITYHGPTSRFQESAFEDDDDETLEEAAIVRERLKESSQKHFKTTYEDLQNRWQPLLVKKTEADFGIPTDVAIHLLSAYFTWQNPFHNFVYKPLFIRDLAGTGPYCSRFLLTSIFALAARHCNHDSIVYQDQGERFLVAAKELLVRELGSSRPAIATIQGLLILGCRQCGIGNTSEGWLFSGMARLNILLTSKLLN</sequence>
<evidence type="ECO:0000313" key="10">
    <source>
        <dbReference type="EMBL" id="KIW06065.1"/>
    </source>
</evidence>
<dbReference type="HOGENOM" id="CLU_007003_4_4_1"/>
<dbReference type="GeneID" id="27311210"/>
<dbReference type="InterPro" id="IPR036864">
    <property type="entry name" value="Zn2-C6_fun-type_DNA-bd_sf"/>
</dbReference>
<keyword evidence="4" id="KW-0805">Transcription regulation</keyword>
<dbReference type="Pfam" id="PF04082">
    <property type="entry name" value="Fungal_trans"/>
    <property type="match status" value="1"/>
</dbReference>
<dbReference type="PROSITE" id="PS00463">
    <property type="entry name" value="ZN2_CY6_FUNGAL_1"/>
    <property type="match status" value="1"/>
</dbReference>
<dbReference type="Proteomes" id="UP000053259">
    <property type="component" value="Unassembled WGS sequence"/>
</dbReference>
<evidence type="ECO:0000256" key="8">
    <source>
        <dbReference type="SAM" id="MobiDB-lite"/>
    </source>
</evidence>
<evidence type="ECO:0000256" key="4">
    <source>
        <dbReference type="ARBA" id="ARBA00023015"/>
    </source>
</evidence>
<dbReference type="InterPro" id="IPR007219">
    <property type="entry name" value="XnlR_reg_dom"/>
</dbReference>
<dbReference type="SUPFAM" id="SSF57701">
    <property type="entry name" value="Zn2/Cys6 DNA-binding domain"/>
    <property type="match status" value="1"/>
</dbReference>
<dbReference type="InterPro" id="IPR051615">
    <property type="entry name" value="Transcr_Regulatory_Elem"/>
</dbReference>
<dbReference type="GO" id="GO:0008270">
    <property type="term" value="F:zinc ion binding"/>
    <property type="evidence" value="ECO:0007669"/>
    <property type="project" value="InterPro"/>
</dbReference>
<proteinExistence type="predicted"/>
<dbReference type="OrthoDB" id="4161332at2759"/>
<keyword evidence="2" id="KW-0479">Metal-binding</keyword>
<evidence type="ECO:0000259" key="9">
    <source>
        <dbReference type="PROSITE" id="PS50048"/>
    </source>
</evidence>
<dbReference type="GO" id="GO:0005634">
    <property type="term" value="C:nucleus"/>
    <property type="evidence" value="ECO:0007669"/>
    <property type="project" value="UniProtKB-SubCell"/>
</dbReference>
<gene>
    <name evidence="10" type="ORF">PV09_03237</name>
</gene>
<evidence type="ECO:0000313" key="11">
    <source>
        <dbReference type="Proteomes" id="UP000053259"/>
    </source>
</evidence>
<comment type="subcellular location">
    <subcellularLocation>
        <location evidence="1">Nucleus</location>
    </subcellularLocation>
</comment>
<dbReference type="PANTHER" id="PTHR31313:SF81">
    <property type="entry name" value="TY1 ENHANCER ACTIVATOR"/>
    <property type="match status" value="1"/>
</dbReference>
<dbReference type="GO" id="GO:0000981">
    <property type="term" value="F:DNA-binding transcription factor activity, RNA polymerase II-specific"/>
    <property type="evidence" value="ECO:0007669"/>
    <property type="project" value="InterPro"/>
</dbReference>
<feature type="region of interest" description="Disordered" evidence="8">
    <location>
        <begin position="71"/>
        <end position="95"/>
    </location>
</feature>
<accession>A0A0D2AHP1</accession>